<feature type="region of interest" description="Disordered" evidence="1">
    <location>
        <begin position="301"/>
        <end position="320"/>
    </location>
</feature>
<feature type="region of interest" description="Disordered" evidence="1">
    <location>
        <begin position="265"/>
        <end position="286"/>
    </location>
</feature>
<dbReference type="EMBL" id="JAAGWQ010000099">
    <property type="protein sequence ID" value="KAF5667798.1"/>
    <property type="molecule type" value="Genomic_DNA"/>
</dbReference>
<accession>A0A8H5TDW5</accession>
<proteinExistence type="predicted"/>
<gene>
    <name evidence="2" type="ORF">FHETE_5567</name>
</gene>
<evidence type="ECO:0000256" key="1">
    <source>
        <dbReference type="SAM" id="MobiDB-lite"/>
    </source>
</evidence>
<feature type="compositionally biased region" description="Basic and acidic residues" evidence="1">
    <location>
        <begin position="265"/>
        <end position="276"/>
    </location>
</feature>
<dbReference type="OrthoDB" id="3796612at2759"/>
<dbReference type="AlphaFoldDB" id="A0A8H5TDW5"/>
<evidence type="ECO:0000313" key="2">
    <source>
        <dbReference type="EMBL" id="KAF5667798.1"/>
    </source>
</evidence>
<reference evidence="2 3" key="1">
    <citation type="submission" date="2020-05" db="EMBL/GenBank/DDBJ databases">
        <title>Identification and distribution of gene clusters putatively required for synthesis of sphingolipid metabolism inhibitors in phylogenetically diverse species of the filamentous fungus Fusarium.</title>
        <authorList>
            <person name="Kim H.-S."/>
            <person name="Busman M."/>
            <person name="Brown D.W."/>
            <person name="Divon H."/>
            <person name="Uhlig S."/>
            <person name="Proctor R.H."/>
        </authorList>
    </citation>
    <scope>NUCLEOTIDE SEQUENCE [LARGE SCALE GENOMIC DNA]</scope>
    <source>
        <strain evidence="2 3">NRRL 20693</strain>
    </source>
</reference>
<protein>
    <submittedName>
        <fullName evidence="2">Uncharacterized protein</fullName>
    </submittedName>
</protein>
<comment type="caution">
    <text evidence="2">The sequence shown here is derived from an EMBL/GenBank/DDBJ whole genome shotgun (WGS) entry which is preliminary data.</text>
</comment>
<organism evidence="2 3">
    <name type="scientific">Fusarium heterosporum</name>
    <dbReference type="NCBI Taxonomy" id="42747"/>
    <lineage>
        <taxon>Eukaryota</taxon>
        <taxon>Fungi</taxon>
        <taxon>Dikarya</taxon>
        <taxon>Ascomycota</taxon>
        <taxon>Pezizomycotina</taxon>
        <taxon>Sordariomycetes</taxon>
        <taxon>Hypocreomycetidae</taxon>
        <taxon>Hypocreales</taxon>
        <taxon>Nectriaceae</taxon>
        <taxon>Fusarium</taxon>
        <taxon>Fusarium heterosporum species complex</taxon>
    </lineage>
</organism>
<name>A0A8H5TDW5_FUSHE</name>
<sequence length="329" mass="36666">MSQEIRINLVEEEDLEYHLPNEIDKYGNKVPHRKYLTGTDREGSARLMSVIGIMPTVVHGFDDDDEPHTLVVMEWKATPMRQGLRFKSVTIEMSFSASGSRGAAEGDAKDMRKQGIPFNYWDPEVVKAVPTGTQYYNHTSRKVGGKSALELGFSAGFEPFVSAGPKWRMEKDTERNVTDAVQVTGEPFVVGSGRNRPNAIRWVMLENESQRSGVPAYLRTAILLKRKPDDDGLFLGHVEIETHVSHWEDVKEKIYKMRGQVKPDEPVIFNPKDESTKGPSSTGNRIGLDKIDLASEFRLLSLKPPSGGDQGPNGTSDEDRIVVAVAPEI</sequence>
<evidence type="ECO:0000313" key="3">
    <source>
        <dbReference type="Proteomes" id="UP000567885"/>
    </source>
</evidence>
<keyword evidence="3" id="KW-1185">Reference proteome</keyword>
<dbReference type="Proteomes" id="UP000567885">
    <property type="component" value="Unassembled WGS sequence"/>
</dbReference>